<dbReference type="GO" id="GO:0005506">
    <property type="term" value="F:iron ion binding"/>
    <property type="evidence" value="ECO:0007669"/>
    <property type="project" value="InterPro"/>
</dbReference>
<dbReference type="SUPFAM" id="SSF48264">
    <property type="entry name" value="Cytochrome P450"/>
    <property type="match status" value="1"/>
</dbReference>
<comment type="similarity">
    <text evidence="1">Belongs to the cytochrome P450 family.</text>
</comment>
<name>A0AAV5WC07_9BILA</name>
<keyword evidence="4" id="KW-0503">Monooxygenase</keyword>
<dbReference type="InterPro" id="IPR002401">
    <property type="entry name" value="Cyt_P450_E_grp-I"/>
</dbReference>
<gene>
    <name evidence="5" type="ORF">PFISCL1PPCAC_20537</name>
</gene>
<dbReference type="Gene3D" id="1.10.630.10">
    <property type="entry name" value="Cytochrome P450"/>
    <property type="match status" value="1"/>
</dbReference>
<dbReference type="Proteomes" id="UP001432322">
    <property type="component" value="Unassembled WGS sequence"/>
</dbReference>
<dbReference type="GO" id="GO:0016712">
    <property type="term" value="F:oxidoreductase activity, acting on paired donors, with incorporation or reduction of molecular oxygen, reduced flavin or flavoprotein as one donor, and incorporation of one atom of oxygen"/>
    <property type="evidence" value="ECO:0007669"/>
    <property type="project" value="TreeGrafter"/>
</dbReference>
<sequence length="320" mass="36383">MLLILALFLIALSVYYFGINRILGLPPGPPPLPLIGNMLSFQWEIDKVLLDWKAKYGRIFTVWLPYPMVVIGDHKVLQDTVVKNGDVFIAKKIPDQLMDIMCGGLYGLVFEDNSIVKEQRKFALKSLHEIGFGTAAIEDTVYNYAQEIVTRWRKSGDSAVDVTENIMRAVGNIVWAFTFGITLEFDNPILIRFRKLQQELIPYMGGPFMMFLEVFPFLRKFDRIFGSPIKKLTELSDETNDSLRNAMETARKSFNPDNQPISYVEAFLGETKRREEAGMDMGNFHTEQLLFSTASLWGAGFDTTVSVLRICILQAVNNPE</sequence>
<dbReference type="PANTHER" id="PTHR24300:SF338">
    <property type="entry name" value="CYTOCHROME P450 CYP36A1-RELATED"/>
    <property type="match status" value="1"/>
</dbReference>
<evidence type="ECO:0000313" key="6">
    <source>
        <dbReference type="Proteomes" id="UP001432322"/>
    </source>
</evidence>
<organism evidence="5 6">
    <name type="scientific">Pristionchus fissidentatus</name>
    <dbReference type="NCBI Taxonomy" id="1538716"/>
    <lineage>
        <taxon>Eukaryota</taxon>
        <taxon>Metazoa</taxon>
        <taxon>Ecdysozoa</taxon>
        <taxon>Nematoda</taxon>
        <taxon>Chromadorea</taxon>
        <taxon>Rhabditida</taxon>
        <taxon>Rhabditina</taxon>
        <taxon>Diplogasteromorpha</taxon>
        <taxon>Diplogasteroidea</taxon>
        <taxon>Neodiplogasteridae</taxon>
        <taxon>Pristionchus</taxon>
    </lineage>
</organism>
<protein>
    <recommendedName>
        <fullName evidence="7">Cytochrome P450</fullName>
    </recommendedName>
</protein>
<dbReference type="GO" id="GO:0020037">
    <property type="term" value="F:heme binding"/>
    <property type="evidence" value="ECO:0007669"/>
    <property type="project" value="InterPro"/>
</dbReference>
<feature type="non-terminal residue" evidence="5">
    <location>
        <position position="320"/>
    </location>
</feature>
<comment type="caution">
    <text evidence="5">The sequence shown here is derived from an EMBL/GenBank/DDBJ whole genome shotgun (WGS) entry which is preliminary data.</text>
</comment>
<accession>A0AAV5WC07</accession>
<dbReference type="PRINTS" id="PR00463">
    <property type="entry name" value="EP450I"/>
</dbReference>
<dbReference type="GO" id="GO:0005737">
    <property type="term" value="C:cytoplasm"/>
    <property type="evidence" value="ECO:0007669"/>
    <property type="project" value="TreeGrafter"/>
</dbReference>
<dbReference type="GO" id="GO:0006082">
    <property type="term" value="P:organic acid metabolic process"/>
    <property type="evidence" value="ECO:0007669"/>
    <property type="project" value="TreeGrafter"/>
</dbReference>
<evidence type="ECO:0000313" key="5">
    <source>
        <dbReference type="EMBL" id="GMT29240.1"/>
    </source>
</evidence>
<dbReference type="FunFam" id="1.10.630.10:FF:000236">
    <property type="entry name" value="Uncharacterized protein"/>
    <property type="match status" value="1"/>
</dbReference>
<dbReference type="InterPro" id="IPR050182">
    <property type="entry name" value="Cytochrome_P450_fam2"/>
</dbReference>
<dbReference type="EMBL" id="BTSY01000005">
    <property type="protein sequence ID" value="GMT29240.1"/>
    <property type="molecule type" value="Genomic_DNA"/>
</dbReference>
<evidence type="ECO:0000256" key="1">
    <source>
        <dbReference type="ARBA" id="ARBA00010617"/>
    </source>
</evidence>
<evidence type="ECO:0000256" key="4">
    <source>
        <dbReference type="ARBA" id="ARBA00023033"/>
    </source>
</evidence>
<reference evidence="5" key="1">
    <citation type="submission" date="2023-10" db="EMBL/GenBank/DDBJ databases">
        <title>Genome assembly of Pristionchus species.</title>
        <authorList>
            <person name="Yoshida K."/>
            <person name="Sommer R.J."/>
        </authorList>
    </citation>
    <scope>NUCLEOTIDE SEQUENCE</scope>
    <source>
        <strain evidence="5">RS5133</strain>
    </source>
</reference>
<keyword evidence="3" id="KW-0408">Iron</keyword>
<proteinExistence type="inferred from homology"/>
<dbReference type="PANTHER" id="PTHR24300">
    <property type="entry name" value="CYTOCHROME P450 508A4-RELATED"/>
    <property type="match status" value="1"/>
</dbReference>
<dbReference type="Pfam" id="PF00067">
    <property type="entry name" value="p450"/>
    <property type="match status" value="1"/>
</dbReference>
<keyword evidence="4" id="KW-0560">Oxidoreductase</keyword>
<dbReference type="AlphaFoldDB" id="A0AAV5WC07"/>
<keyword evidence="6" id="KW-1185">Reference proteome</keyword>
<evidence type="ECO:0000256" key="3">
    <source>
        <dbReference type="ARBA" id="ARBA00023004"/>
    </source>
</evidence>
<evidence type="ECO:0000256" key="2">
    <source>
        <dbReference type="ARBA" id="ARBA00022723"/>
    </source>
</evidence>
<keyword evidence="2" id="KW-0479">Metal-binding</keyword>
<dbReference type="InterPro" id="IPR001128">
    <property type="entry name" value="Cyt_P450"/>
</dbReference>
<dbReference type="InterPro" id="IPR036396">
    <property type="entry name" value="Cyt_P450_sf"/>
</dbReference>
<dbReference type="GO" id="GO:0006805">
    <property type="term" value="P:xenobiotic metabolic process"/>
    <property type="evidence" value="ECO:0007669"/>
    <property type="project" value="TreeGrafter"/>
</dbReference>
<evidence type="ECO:0008006" key="7">
    <source>
        <dbReference type="Google" id="ProtNLM"/>
    </source>
</evidence>